<dbReference type="InterPro" id="IPR039905">
    <property type="entry name" value="CD2BP2/Lin1"/>
</dbReference>
<evidence type="ECO:0000313" key="3">
    <source>
        <dbReference type="Proteomes" id="UP001516023"/>
    </source>
</evidence>
<gene>
    <name evidence="2" type="ORF">HJC23_010391</name>
</gene>
<keyword evidence="3" id="KW-1185">Reference proteome</keyword>
<feature type="compositionally biased region" description="Polar residues" evidence="1">
    <location>
        <begin position="224"/>
        <end position="239"/>
    </location>
</feature>
<feature type="compositionally biased region" description="Basic residues" evidence="1">
    <location>
        <begin position="114"/>
        <end position="125"/>
    </location>
</feature>
<protein>
    <submittedName>
        <fullName evidence="2">Uncharacterized protein</fullName>
    </submittedName>
</protein>
<reference evidence="2 3" key="1">
    <citation type="journal article" date="2020" name="G3 (Bethesda)">
        <title>Improved Reference Genome for Cyclotella cryptica CCMP332, a Model for Cell Wall Morphogenesis, Salinity Adaptation, and Lipid Production in Diatoms (Bacillariophyta).</title>
        <authorList>
            <person name="Roberts W.R."/>
            <person name="Downey K.M."/>
            <person name="Ruck E.C."/>
            <person name="Traller J.C."/>
            <person name="Alverson A.J."/>
        </authorList>
    </citation>
    <scope>NUCLEOTIDE SEQUENCE [LARGE SCALE GENOMIC DNA]</scope>
    <source>
        <strain evidence="2 3">CCMP332</strain>
    </source>
</reference>
<sequence>MTVLQRRDERESGLGYFDGDTYIFRKKVVEGEEDAWLDGGVGGDDEEEGNVTGPGGLDSTSIWKPREDGEGKKPTKTSKYVNEDDTQEEETVMAALTRHGSTLRQLQAQEQKLAKKNKSKKRKQKPTADDETVVDSSTTQSSAENDDENIDLLKSKIKQTREAVEELTELADALLFEGETDAYELTKSDWMHRFKLDNGNNTKRPPEVMDGALPSKKARHDYLSDTTTTSSNDKAMQKE</sequence>
<organism evidence="2 3">
    <name type="scientific">Cyclotella cryptica</name>
    <dbReference type="NCBI Taxonomy" id="29204"/>
    <lineage>
        <taxon>Eukaryota</taxon>
        <taxon>Sar</taxon>
        <taxon>Stramenopiles</taxon>
        <taxon>Ochrophyta</taxon>
        <taxon>Bacillariophyta</taxon>
        <taxon>Coscinodiscophyceae</taxon>
        <taxon>Thalassiosirophycidae</taxon>
        <taxon>Stephanodiscales</taxon>
        <taxon>Stephanodiscaceae</taxon>
        <taxon>Cyclotella</taxon>
    </lineage>
</organism>
<evidence type="ECO:0000256" key="1">
    <source>
        <dbReference type="SAM" id="MobiDB-lite"/>
    </source>
</evidence>
<dbReference type="EMBL" id="JABMIG020000036">
    <property type="protein sequence ID" value="KAL3799741.1"/>
    <property type="molecule type" value="Genomic_DNA"/>
</dbReference>
<feature type="compositionally biased region" description="Polar residues" evidence="1">
    <location>
        <begin position="134"/>
        <end position="143"/>
    </location>
</feature>
<feature type="compositionally biased region" description="Basic and acidic residues" evidence="1">
    <location>
        <begin position="64"/>
        <end position="73"/>
    </location>
</feature>
<dbReference type="PANTHER" id="PTHR13138">
    <property type="entry name" value="PROTEIN LIN1"/>
    <property type="match status" value="1"/>
</dbReference>
<feature type="region of interest" description="Disordered" evidence="1">
    <location>
        <begin position="197"/>
        <end position="239"/>
    </location>
</feature>
<proteinExistence type="predicted"/>
<dbReference type="Proteomes" id="UP001516023">
    <property type="component" value="Unassembled WGS sequence"/>
</dbReference>
<name>A0ABD3QIN6_9STRA</name>
<feature type="region of interest" description="Disordered" evidence="1">
    <location>
        <begin position="35"/>
        <end position="150"/>
    </location>
</feature>
<accession>A0ABD3QIN6</accession>
<evidence type="ECO:0000313" key="2">
    <source>
        <dbReference type="EMBL" id="KAL3799741.1"/>
    </source>
</evidence>
<dbReference type="AlphaFoldDB" id="A0ABD3QIN6"/>
<comment type="caution">
    <text evidence="2">The sequence shown here is derived from an EMBL/GenBank/DDBJ whole genome shotgun (WGS) entry which is preliminary data.</text>
</comment>
<dbReference type="PANTHER" id="PTHR13138:SF3">
    <property type="entry name" value="CD2 ANTIGEN CYTOPLASMIC TAIL-BINDING PROTEIN 2"/>
    <property type="match status" value="1"/>
</dbReference>